<proteinExistence type="predicted"/>
<dbReference type="Proteomes" id="UP000189670">
    <property type="component" value="Unassembled WGS sequence"/>
</dbReference>
<dbReference type="AlphaFoldDB" id="A0A1V1NRM9"/>
<evidence type="ECO:0000313" key="2">
    <source>
        <dbReference type="Proteomes" id="UP000189670"/>
    </source>
</evidence>
<sequence length="102" mass="11845">MKVIKYFKNHEEYMKYDVYLAYGYPIGTGVVESACGHVVKDRMEVTGARWGITGGESILKLRSVSRSDDWEEYWDFLLQKARDDKKAVFVTDDYYESLKIAA</sequence>
<dbReference type="EMBL" id="ATBP01003059">
    <property type="protein sequence ID" value="ETR65224.1"/>
    <property type="molecule type" value="Genomic_DNA"/>
</dbReference>
<evidence type="ECO:0000313" key="1">
    <source>
        <dbReference type="EMBL" id="ETR65224.1"/>
    </source>
</evidence>
<comment type="caution">
    <text evidence="1">The sequence shown here is derived from an EMBL/GenBank/DDBJ whole genome shotgun (WGS) entry which is preliminary data.</text>
</comment>
<gene>
    <name evidence="1" type="ORF">OMM_14602</name>
</gene>
<name>A0A1V1NRM9_9BACT</name>
<accession>A0A1V1NRM9</accession>
<protein>
    <submittedName>
        <fullName evidence="1">Uncharacterized protein</fullName>
    </submittedName>
</protein>
<organism evidence="1 2">
    <name type="scientific">Candidatus Magnetoglobus multicellularis str. Araruama</name>
    <dbReference type="NCBI Taxonomy" id="890399"/>
    <lineage>
        <taxon>Bacteria</taxon>
        <taxon>Pseudomonadati</taxon>
        <taxon>Thermodesulfobacteriota</taxon>
        <taxon>Desulfobacteria</taxon>
        <taxon>Desulfobacterales</taxon>
        <taxon>Desulfobacteraceae</taxon>
        <taxon>Candidatus Magnetoglobus</taxon>
    </lineage>
</organism>
<reference evidence="2" key="1">
    <citation type="submission" date="2012-11" db="EMBL/GenBank/DDBJ databases">
        <authorList>
            <person name="Lucero-Rivera Y.E."/>
            <person name="Tovar-Ramirez D."/>
        </authorList>
    </citation>
    <scope>NUCLEOTIDE SEQUENCE [LARGE SCALE GENOMIC DNA]</scope>
    <source>
        <strain evidence="2">Araruama</strain>
    </source>
</reference>